<dbReference type="Gene3D" id="1.10.10.10">
    <property type="entry name" value="Winged helix-like DNA-binding domain superfamily/Winged helix DNA-binding domain"/>
    <property type="match status" value="1"/>
</dbReference>
<dbReference type="InterPro" id="IPR036390">
    <property type="entry name" value="WH_DNA-bd_sf"/>
</dbReference>
<comment type="similarity">
    <text evidence="1">Belongs to the ROK (NagC/XylR) family.</text>
</comment>
<dbReference type="OrthoDB" id="9810372at2"/>
<keyword evidence="2" id="KW-0418">Kinase</keyword>
<dbReference type="EMBL" id="PVTT01000002">
    <property type="protein sequence ID" value="PRY93288.1"/>
    <property type="molecule type" value="Genomic_DNA"/>
</dbReference>
<dbReference type="SUPFAM" id="SSF46785">
    <property type="entry name" value="Winged helix' DNA-binding domain"/>
    <property type="match status" value="1"/>
</dbReference>
<dbReference type="PANTHER" id="PTHR18964:SF149">
    <property type="entry name" value="BIFUNCTIONAL UDP-N-ACETYLGLUCOSAMINE 2-EPIMERASE_N-ACETYLMANNOSAMINE KINASE"/>
    <property type="match status" value="1"/>
</dbReference>
<accession>A0A2T0X2X8</accession>
<evidence type="ECO:0000256" key="1">
    <source>
        <dbReference type="ARBA" id="ARBA00006479"/>
    </source>
</evidence>
<protein>
    <submittedName>
        <fullName evidence="2">Putative NBD/HSP70 family sugar kinase</fullName>
    </submittedName>
</protein>
<dbReference type="Proteomes" id="UP000238801">
    <property type="component" value="Unassembled WGS sequence"/>
</dbReference>
<organism evidence="2 3">
    <name type="scientific">Hasllibacter halocynthiae</name>
    <dbReference type="NCBI Taxonomy" id="595589"/>
    <lineage>
        <taxon>Bacteria</taxon>
        <taxon>Pseudomonadati</taxon>
        <taxon>Pseudomonadota</taxon>
        <taxon>Alphaproteobacteria</taxon>
        <taxon>Rhodobacterales</taxon>
        <taxon>Roseobacteraceae</taxon>
        <taxon>Hasllibacter</taxon>
    </lineage>
</organism>
<dbReference type="AlphaFoldDB" id="A0A2T0X2X8"/>
<comment type="caution">
    <text evidence="2">The sequence shown here is derived from an EMBL/GenBank/DDBJ whole genome shotgun (WGS) entry which is preliminary data.</text>
</comment>
<dbReference type="Pfam" id="PF00480">
    <property type="entry name" value="ROK"/>
    <property type="match status" value="1"/>
</dbReference>
<dbReference type="InterPro" id="IPR000600">
    <property type="entry name" value="ROK"/>
</dbReference>
<proteinExistence type="inferred from homology"/>
<name>A0A2T0X2X8_9RHOB</name>
<keyword evidence="2" id="KW-0808">Transferase</keyword>
<dbReference type="InterPro" id="IPR043129">
    <property type="entry name" value="ATPase_NBD"/>
</dbReference>
<dbReference type="SUPFAM" id="SSF53067">
    <property type="entry name" value="Actin-like ATPase domain"/>
    <property type="match status" value="1"/>
</dbReference>
<dbReference type="PANTHER" id="PTHR18964">
    <property type="entry name" value="ROK (REPRESSOR, ORF, KINASE) FAMILY"/>
    <property type="match status" value="1"/>
</dbReference>
<evidence type="ECO:0000313" key="3">
    <source>
        <dbReference type="Proteomes" id="UP000238801"/>
    </source>
</evidence>
<evidence type="ECO:0000313" key="2">
    <source>
        <dbReference type="EMBL" id="PRY93288.1"/>
    </source>
</evidence>
<gene>
    <name evidence="2" type="ORF">BCF33_2155</name>
</gene>
<dbReference type="RefSeq" id="WP_106160892.1">
    <property type="nucleotide sequence ID" value="NZ_PVTT01000002.1"/>
</dbReference>
<dbReference type="Gene3D" id="3.30.420.40">
    <property type="match status" value="2"/>
</dbReference>
<sequence>MNRAVALLEPAPAGCGPALPAAGAPRPLRRAIYETVRAGGRVSRAEVAKALDVSPASVTALTSDLIAAGHLLETEGPAPAPARRGRPPVALAVRPGAARVAGLRMSDESWSAVALDMGGAVLGEARRAAPPGRMDADTVEEAAAALLADLGRAARVGPEGFASVGVGLPGMVDHPGGAVAWSPLLLRRDLPLADLLGRRLGAPVLLENDAQAATLAELWFGAGRFAADFAVVTIENGLGMGLVAGNRLTRGGGGLGLELGHTKVQLDGALCRCGRRGCLEAYVADYALAREAETALVGGSRAGAVGADLLDRLHAEAKAGHPAAASIFRRAGRYMALALSNVALLFDPAKIILSGERMRYDQLHSDEVIEEMRRLLIDSGRPPPPVEIHAWGGSVWARGAAALALQHVTEAATG</sequence>
<reference evidence="2 3" key="1">
    <citation type="submission" date="2018-03" db="EMBL/GenBank/DDBJ databases">
        <title>Genomic Encyclopedia of Archaeal and Bacterial Type Strains, Phase II (KMG-II): from individual species to whole genera.</title>
        <authorList>
            <person name="Goeker M."/>
        </authorList>
    </citation>
    <scope>NUCLEOTIDE SEQUENCE [LARGE SCALE GENOMIC DNA]</scope>
    <source>
        <strain evidence="2 3">DSM 29318</strain>
    </source>
</reference>
<keyword evidence="3" id="KW-1185">Reference proteome</keyword>
<dbReference type="InterPro" id="IPR036388">
    <property type="entry name" value="WH-like_DNA-bd_sf"/>
</dbReference>
<dbReference type="GO" id="GO:0016301">
    <property type="term" value="F:kinase activity"/>
    <property type="evidence" value="ECO:0007669"/>
    <property type="project" value="UniProtKB-KW"/>
</dbReference>